<dbReference type="PROSITE" id="PS50158">
    <property type="entry name" value="ZF_CCHC"/>
    <property type="match status" value="1"/>
</dbReference>
<feature type="compositionally biased region" description="Polar residues" evidence="2">
    <location>
        <begin position="124"/>
        <end position="133"/>
    </location>
</feature>
<keyword evidence="1" id="KW-0863">Zinc-finger</keyword>
<dbReference type="SMART" id="SM00343">
    <property type="entry name" value="ZnF_C2HC"/>
    <property type="match status" value="2"/>
</dbReference>
<protein>
    <recommendedName>
        <fullName evidence="3">CCHC-type domain-containing protein</fullName>
    </recommendedName>
</protein>
<dbReference type="SUPFAM" id="SSF57756">
    <property type="entry name" value="Retrovirus zinc finger-like domains"/>
    <property type="match status" value="1"/>
</dbReference>
<evidence type="ECO:0000256" key="2">
    <source>
        <dbReference type="SAM" id="MobiDB-lite"/>
    </source>
</evidence>
<keyword evidence="5" id="KW-1185">Reference proteome</keyword>
<evidence type="ECO:0000313" key="4">
    <source>
        <dbReference type="EMBL" id="KAK3099195.1"/>
    </source>
</evidence>
<proteinExistence type="predicted"/>
<accession>A0AA88YD64</accession>
<dbReference type="Proteomes" id="UP001186944">
    <property type="component" value="Unassembled WGS sequence"/>
</dbReference>
<evidence type="ECO:0000256" key="1">
    <source>
        <dbReference type="PROSITE-ProRule" id="PRU00047"/>
    </source>
</evidence>
<feature type="non-terminal residue" evidence="4">
    <location>
        <position position="1"/>
    </location>
</feature>
<dbReference type="AlphaFoldDB" id="A0AA88YD64"/>
<organism evidence="4 5">
    <name type="scientific">Pinctada imbricata</name>
    <name type="common">Atlantic pearl-oyster</name>
    <name type="synonym">Pinctada martensii</name>
    <dbReference type="NCBI Taxonomy" id="66713"/>
    <lineage>
        <taxon>Eukaryota</taxon>
        <taxon>Metazoa</taxon>
        <taxon>Spiralia</taxon>
        <taxon>Lophotrochozoa</taxon>
        <taxon>Mollusca</taxon>
        <taxon>Bivalvia</taxon>
        <taxon>Autobranchia</taxon>
        <taxon>Pteriomorphia</taxon>
        <taxon>Pterioida</taxon>
        <taxon>Pterioidea</taxon>
        <taxon>Pteriidae</taxon>
        <taxon>Pinctada</taxon>
    </lineage>
</organism>
<dbReference type="InterPro" id="IPR001878">
    <property type="entry name" value="Znf_CCHC"/>
</dbReference>
<evidence type="ECO:0000313" key="5">
    <source>
        <dbReference type="Proteomes" id="UP001186944"/>
    </source>
</evidence>
<name>A0AA88YD64_PINIB</name>
<comment type="caution">
    <text evidence="4">The sequence shown here is derived from an EMBL/GenBank/DDBJ whole genome shotgun (WGS) entry which is preliminary data.</text>
</comment>
<sequence>EKLQEDLPRYLRVGKYHANLWYYGQPKEIRIQKAPHCAKCKSEGHYTSECTKDWVCDFCGQEGHKKDDCEFNIEEKSVDSDEECDSSDGKDEQETEEVPSSNEKDDQETEIMSKEVPLVGKTAGTIQTQSQVRVTGKKSNKKKDKTKKSDSEQGAAGPMDHFVRAARGMTTPIPPRDRSKSKQRTPPSPETKEKKKINIGKNG</sequence>
<keyword evidence="1" id="KW-0862">Zinc</keyword>
<dbReference type="GO" id="GO:0003676">
    <property type="term" value="F:nucleic acid binding"/>
    <property type="evidence" value="ECO:0007669"/>
    <property type="project" value="InterPro"/>
</dbReference>
<feature type="domain" description="CCHC-type" evidence="3">
    <location>
        <begin position="56"/>
        <end position="69"/>
    </location>
</feature>
<reference evidence="4" key="1">
    <citation type="submission" date="2019-08" db="EMBL/GenBank/DDBJ databases">
        <title>The improved chromosome-level genome for the pearl oyster Pinctada fucata martensii using PacBio sequencing and Hi-C.</title>
        <authorList>
            <person name="Zheng Z."/>
        </authorList>
    </citation>
    <scope>NUCLEOTIDE SEQUENCE</scope>
    <source>
        <strain evidence="4">ZZ-2019</strain>
        <tissue evidence="4">Adductor muscle</tissue>
    </source>
</reference>
<feature type="region of interest" description="Disordered" evidence="2">
    <location>
        <begin position="76"/>
        <end position="203"/>
    </location>
</feature>
<feature type="compositionally biased region" description="Basic residues" evidence="2">
    <location>
        <begin position="135"/>
        <end position="146"/>
    </location>
</feature>
<dbReference type="EMBL" id="VSWD01000006">
    <property type="protein sequence ID" value="KAK3099195.1"/>
    <property type="molecule type" value="Genomic_DNA"/>
</dbReference>
<keyword evidence="1" id="KW-0479">Metal-binding</keyword>
<feature type="compositionally biased region" description="Basic residues" evidence="2">
    <location>
        <begin position="194"/>
        <end position="203"/>
    </location>
</feature>
<dbReference type="InterPro" id="IPR036875">
    <property type="entry name" value="Znf_CCHC_sf"/>
</dbReference>
<dbReference type="Gene3D" id="4.10.60.10">
    <property type="entry name" value="Zinc finger, CCHC-type"/>
    <property type="match status" value="1"/>
</dbReference>
<dbReference type="GO" id="GO:0008270">
    <property type="term" value="F:zinc ion binding"/>
    <property type="evidence" value="ECO:0007669"/>
    <property type="project" value="UniProtKB-KW"/>
</dbReference>
<gene>
    <name evidence="4" type="ORF">FSP39_000841</name>
</gene>
<evidence type="ECO:0000259" key="3">
    <source>
        <dbReference type="PROSITE" id="PS50158"/>
    </source>
</evidence>